<dbReference type="RefSeq" id="WP_311641402.1">
    <property type="nucleotide sequence ID" value="NZ_JAVRFA010000003.1"/>
</dbReference>
<evidence type="ECO:0000313" key="2">
    <source>
        <dbReference type="Proteomes" id="UP001183881"/>
    </source>
</evidence>
<proteinExistence type="predicted"/>
<keyword evidence="2" id="KW-1185">Reference proteome</keyword>
<reference evidence="2" key="1">
    <citation type="submission" date="2023-07" db="EMBL/GenBank/DDBJ databases">
        <title>30 novel species of actinomycetes from the DSMZ collection.</title>
        <authorList>
            <person name="Nouioui I."/>
        </authorList>
    </citation>
    <scope>NUCLEOTIDE SEQUENCE [LARGE SCALE GENOMIC DNA]</scope>
    <source>
        <strain evidence="2">DSM 41636</strain>
    </source>
</reference>
<gene>
    <name evidence="1" type="ORF">RM705_04140</name>
</gene>
<accession>A0ABU2PP09</accession>
<evidence type="ECO:0000313" key="1">
    <source>
        <dbReference type="EMBL" id="MDT0393898.1"/>
    </source>
</evidence>
<comment type="caution">
    <text evidence="1">The sequence shown here is derived from an EMBL/GenBank/DDBJ whole genome shotgun (WGS) entry which is preliminary data.</text>
</comment>
<name>A0ABU2PP09_9ACTN</name>
<sequence>MDTMRFELTRAEFERRRLLRRATYVWSGTLPGIGEVRLTCPRESWHSGEKQAARVAGEGVPTLAFRGVRFRGLPRMAHMQLSAGVDNCRPRRRHLAVRRSDRALRIEVRGRSYRYRVLDDKRRHELTRKGVVVTMTRSEWRRPRTISGVAEGDADGLDVGLAILLEGVYTRNLSFGGAVYSWPGRFLSRLDPTDLADLLDL</sequence>
<dbReference type="Proteomes" id="UP001183881">
    <property type="component" value="Unassembled WGS sequence"/>
</dbReference>
<organism evidence="1 2">
    <name type="scientific">Streptomyces edwardsiae</name>
    <dbReference type="NCBI Taxonomy" id="3075527"/>
    <lineage>
        <taxon>Bacteria</taxon>
        <taxon>Bacillati</taxon>
        <taxon>Actinomycetota</taxon>
        <taxon>Actinomycetes</taxon>
        <taxon>Kitasatosporales</taxon>
        <taxon>Streptomycetaceae</taxon>
        <taxon>Streptomyces</taxon>
    </lineage>
</organism>
<dbReference type="EMBL" id="JAVRFA010000003">
    <property type="protein sequence ID" value="MDT0393898.1"/>
    <property type="molecule type" value="Genomic_DNA"/>
</dbReference>
<evidence type="ECO:0008006" key="3">
    <source>
        <dbReference type="Google" id="ProtNLM"/>
    </source>
</evidence>
<protein>
    <recommendedName>
        <fullName evidence="3">Transposase</fullName>
    </recommendedName>
</protein>